<dbReference type="InterPro" id="IPR011320">
    <property type="entry name" value="RNase_H1_N"/>
</dbReference>
<protein>
    <recommendedName>
        <fullName evidence="3">RNase H type-1 domain-containing protein</fullName>
    </recommendedName>
</protein>
<dbReference type="InterPro" id="IPR002156">
    <property type="entry name" value="RNaseH_domain"/>
</dbReference>
<feature type="domain" description="RNase H type-1" evidence="3">
    <location>
        <begin position="124"/>
        <end position="311"/>
    </location>
</feature>
<dbReference type="PANTHER" id="PTHR46387">
    <property type="entry name" value="POLYNUCLEOTIDYL TRANSFERASE, RIBONUCLEASE H-LIKE SUPERFAMILY PROTEIN"/>
    <property type="match status" value="1"/>
</dbReference>
<dbReference type="PANTHER" id="PTHR46387:SF2">
    <property type="entry name" value="RIBONUCLEASE HI"/>
    <property type="match status" value="1"/>
</dbReference>
<keyword evidence="2" id="KW-0812">Transmembrane</keyword>
<dbReference type="InterPro" id="IPR036397">
    <property type="entry name" value="RNaseH_sf"/>
</dbReference>
<dbReference type="Pfam" id="PF01693">
    <property type="entry name" value="Cauli_VI"/>
    <property type="match status" value="1"/>
</dbReference>
<feature type="region of interest" description="Disordered" evidence="1">
    <location>
        <begin position="90"/>
        <end position="120"/>
    </location>
</feature>
<proteinExistence type="predicted"/>
<dbReference type="InterPro" id="IPR037056">
    <property type="entry name" value="RNase_H1_N_sf"/>
</dbReference>
<feature type="region of interest" description="Disordered" evidence="1">
    <location>
        <begin position="312"/>
        <end position="339"/>
    </location>
</feature>
<feature type="compositionally biased region" description="Low complexity" evidence="1">
    <location>
        <begin position="90"/>
        <end position="102"/>
    </location>
</feature>
<dbReference type="Gene3D" id="3.30.420.10">
    <property type="entry name" value="Ribonuclease H-like superfamily/Ribonuclease H"/>
    <property type="match status" value="1"/>
</dbReference>
<gene>
    <name evidence="4" type="ORF">DBRI00130_LOCUS14207</name>
</gene>
<name>A0A7S4R7I4_9STRA</name>
<dbReference type="Gene3D" id="3.40.970.10">
    <property type="entry name" value="Ribonuclease H1, N-terminal domain"/>
    <property type="match status" value="1"/>
</dbReference>
<dbReference type="SUPFAM" id="SSF53098">
    <property type="entry name" value="Ribonuclease H-like"/>
    <property type="match status" value="1"/>
</dbReference>
<keyword evidence="2" id="KW-1133">Transmembrane helix</keyword>
<dbReference type="InterPro" id="IPR012337">
    <property type="entry name" value="RNaseH-like_sf"/>
</dbReference>
<evidence type="ECO:0000313" key="4">
    <source>
        <dbReference type="EMBL" id="CAE4605862.1"/>
    </source>
</evidence>
<feature type="transmembrane region" description="Helical" evidence="2">
    <location>
        <begin position="35"/>
        <end position="56"/>
    </location>
</feature>
<dbReference type="PROSITE" id="PS50879">
    <property type="entry name" value="RNASE_H_1"/>
    <property type="match status" value="1"/>
</dbReference>
<evidence type="ECO:0000256" key="2">
    <source>
        <dbReference type="SAM" id="Phobius"/>
    </source>
</evidence>
<dbReference type="EMBL" id="HBNS01017774">
    <property type="protein sequence ID" value="CAE4605862.1"/>
    <property type="molecule type" value="Transcribed_RNA"/>
</dbReference>
<dbReference type="AlphaFoldDB" id="A0A7S4R7I4"/>
<accession>A0A7S4R7I4</accession>
<evidence type="ECO:0000259" key="3">
    <source>
        <dbReference type="PROSITE" id="PS50879"/>
    </source>
</evidence>
<dbReference type="CDD" id="cd09279">
    <property type="entry name" value="RNase_HI_like"/>
    <property type="match status" value="1"/>
</dbReference>
<evidence type="ECO:0000256" key="1">
    <source>
        <dbReference type="SAM" id="MobiDB-lite"/>
    </source>
</evidence>
<sequence>MNISLLFYQKRESVFDFECCVALYCVVFMTSKCTFWKYICFHLLCIYFLFLISLSFNHHQQTTGFSGAKFKSFSTEEEAKSFISANSSNAVATSSSSSSSSSLVRPAKRQRVEDKEESLPPITSKLSISLHFDGGARGNPGVGGSGAIVVAKITTTAAVDNNNGKSETTTKTTKLRHYCGSYVTNNVAEYHGLLIGLKEIKICVQNFIADQREGGNSTTVASATTKGRFSVNVEIHGDSNLIINQLEGTNECKSPKLRPLFSQCKALIHNMENSVAVCRGGKRWDEWKISYGHVYREVNTIADALANEAMDQRRSWTTTTSSTDDEGEKGTKKGKIIVL</sequence>
<keyword evidence="2" id="KW-0472">Membrane</keyword>
<reference evidence="4" key="1">
    <citation type="submission" date="2021-01" db="EMBL/GenBank/DDBJ databases">
        <authorList>
            <person name="Corre E."/>
            <person name="Pelletier E."/>
            <person name="Niang G."/>
            <person name="Scheremetjew M."/>
            <person name="Finn R."/>
            <person name="Kale V."/>
            <person name="Holt S."/>
            <person name="Cochrane G."/>
            <person name="Meng A."/>
            <person name="Brown T."/>
            <person name="Cohen L."/>
        </authorList>
    </citation>
    <scope>NUCLEOTIDE SEQUENCE</scope>
    <source>
        <strain evidence="4">GSO104</strain>
    </source>
</reference>
<organism evidence="4">
    <name type="scientific">Ditylum brightwellii</name>
    <dbReference type="NCBI Taxonomy" id="49249"/>
    <lineage>
        <taxon>Eukaryota</taxon>
        <taxon>Sar</taxon>
        <taxon>Stramenopiles</taxon>
        <taxon>Ochrophyta</taxon>
        <taxon>Bacillariophyta</taxon>
        <taxon>Mediophyceae</taxon>
        <taxon>Lithodesmiophycidae</taxon>
        <taxon>Lithodesmiales</taxon>
        <taxon>Lithodesmiaceae</taxon>
        <taxon>Ditylum</taxon>
    </lineage>
</organism>
<dbReference type="GO" id="GO:0003676">
    <property type="term" value="F:nucleic acid binding"/>
    <property type="evidence" value="ECO:0007669"/>
    <property type="project" value="InterPro"/>
</dbReference>
<dbReference type="GO" id="GO:0004523">
    <property type="term" value="F:RNA-DNA hybrid ribonuclease activity"/>
    <property type="evidence" value="ECO:0007669"/>
    <property type="project" value="InterPro"/>
</dbReference>